<dbReference type="Gene3D" id="1.20.1250.20">
    <property type="entry name" value="MFS general substrate transporter like domains"/>
    <property type="match status" value="1"/>
</dbReference>
<dbReference type="InterPro" id="IPR050171">
    <property type="entry name" value="MFS_Transporters"/>
</dbReference>
<evidence type="ECO:0000313" key="9">
    <source>
        <dbReference type="EMBL" id="MPY35159.1"/>
    </source>
</evidence>
<dbReference type="GO" id="GO:0005886">
    <property type="term" value="C:plasma membrane"/>
    <property type="evidence" value="ECO:0007669"/>
    <property type="project" value="UniProtKB-SubCell"/>
</dbReference>
<keyword evidence="4 8" id="KW-0812">Transmembrane</keyword>
<gene>
    <name evidence="9" type="ORF">FNH09_29130</name>
</gene>
<keyword evidence="10" id="KW-1185">Reference proteome</keyword>
<name>A0A5N8VJC6_9ACTN</name>
<feature type="compositionally biased region" description="Low complexity" evidence="7">
    <location>
        <begin position="1"/>
        <end position="17"/>
    </location>
</feature>
<dbReference type="RefSeq" id="WP_152892895.1">
    <property type="nucleotide sequence ID" value="NZ_VJZD01000145.1"/>
</dbReference>
<dbReference type="InterPro" id="IPR011701">
    <property type="entry name" value="MFS"/>
</dbReference>
<feature type="transmembrane region" description="Helical" evidence="8">
    <location>
        <begin position="417"/>
        <end position="436"/>
    </location>
</feature>
<feature type="transmembrane region" description="Helical" evidence="8">
    <location>
        <begin position="254"/>
        <end position="272"/>
    </location>
</feature>
<feature type="transmembrane region" description="Helical" evidence="8">
    <location>
        <begin position="87"/>
        <end position="108"/>
    </location>
</feature>
<evidence type="ECO:0000256" key="6">
    <source>
        <dbReference type="ARBA" id="ARBA00023136"/>
    </source>
</evidence>
<feature type="transmembrane region" description="Helical" evidence="8">
    <location>
        <begin position="323"/>
        <end position="341"/>
    </location>
</feature>
<evidence type="ECO:0000256" key="5">
    <source>
        <dbReference type="ARBA" id="ARBA00022989"/>
    </source>
</evidence>
<dbReference type="PANTHER" id="PTHR23517:SF2">
    <property type="entry name" value="MULTIDRUG RESISTANCE PROTEIN MDTH"/>
    <property type="match status" value="1"/>
</dbReference>
<evidence type="ECO:0000256" key="2">
    <source>
        <dbReference type="ARBA" id="ARBA00022448"/>
    </source>
</evidence>
<dbReference type="OrthoDB" id="6803299at2"/>
<dbReference type="GO" id="GO:0022857">
    <property type="term" value="F:transmembrane transporter activity"/>
    <property type="evidence" value="ECO:0007669"/>
    <property type="project" value="InterPro"/>
</dbReference>
<accession>A0A5N8VJC6</accession>
<feature type="transmembrane region" description="Helical" evidence="8">
    <location>
        <begin position="292"/>
        <end position="311"/>
    </location>
</feature>
<evidence type="ECO:0000256" key="3">
    <source>
        <dbReference type="ARBA" id="ARBA00022475"/>
    </source>
</evidence>
<proteinExistence type="predicted"/>
<reference evidence="9 10" key="1">
    <citation type="submission" date="2019-07" db="EMBL/GenBank/DDBJ databases">
        <title>New species of Amycolatopsis and Streptomyces.</title>
        <authorList>
            <person name="Duangmal K."/>
            <person name="Teo W.F.A."/>
            <person name="Lipun K."/>
        </authorList>
    </citation>
    <scope>NUCLEOTIDE SEQUENCE [LARGE SCALE GENOMIC DNA]</scope>
    <source>
        <strain evidence="9 10">NBRC 109810</strain>
    </source>
</reference>
<dbReference type="InterPro" id="IPR036259">
    <property type="entry name" value="MFS_trans_sf"/>
</dbReference>
<comment type="caution">
    <text evidence="9">The sequence shown here is derived from an EMBL/GenBank/DDBJ whole genome shotgun (WGS) entry which is preliminary data.</text>
</comment>
<keyword evidence="5 8" id="KW-1133">Transmembrane helix</keyword>
<evidence type="ECO:0000256" key="8">
    <source>
        <dbReference type="SAM" id="Phobius"/>
    </source>
</evidence>
<feature type="transmembrane region" description="Helical" evidence="8">
    <location>
        <begin position="386"/>
        <end position="411"/>
    </location>
</feature>
<evidence type="ECO:0000256" key="1">
    <source>
        <dbReference type="ARBA" id="ARBA00004651"/>
    </source>
</evidence>
<keyword evidence="6 8" id="KW-0472">Membrane</keyword>
<feature type="transmembrane region" description="Helical" evidence="8">
    <location>
        <begin position="128"/>
        <end position="150"/>
    </location>
</feature>
<dbReference type="PANTHER" id="PTHR23517">
    <property type="entry name" value="RESISTANCE PROTEIN MDTM, PUTATIVE-RELATED-RELATED"/>
    <property type="match status" value="1"/>
</dbReference>
<comment type="subcellular location">
    <subcellularLocation>
        <location evidence="1">Cell membrane</location>
        <topology evidence="1">Multi-pass membrane protein</topology>
    </subcellularLocation>
</comment>
<feature type="transmembrane region" description="Helical" evidence="8">
    <location>
        <begin position="53"/>
        <end position="75"/>
    </location>
</feature>
<dbReference type="Proteomes" id="UP000325849">
    <property type="component" value="Unassembled WGS sequence"/>
</dbReference>
<feature type="transmembrane region" description="Helical" evidence="8">
    <location>
        <begin position="203"/>
        <end position="223"/>
    </location>
</feature>
<dbReference type="Pfam" id="PF07690">
    <property type="entry name" value="MFS_1"/>
    <property type="match status" value="1"/>
</dbReference>
<organism evidence="9 10">
    <name type="scientific">Streptomyces adustus</name>
    <dbReference type="NCBI Taxonomy" id="1609272"/>
    <lineage>
        <taxon>Bacteria</taxon>
        <taxon>Bacillati</taxon>
        <taxon>Actinomycetota</taxon>
        <taxon>Actinomycetes</taxon>
        <taxon>Kitasatosporales</taxon>
        <taxon>Streptomycetaceae</taxon>
        <taxon>Streptomyces</taxon>
    </lineage>
</organism>
<dbReference type="EMBL" id="VJZD01000145">
    <property type="protein sequence ID" value="MPY35159.1"/>
    <property type="molecule type" value="Genomic_DNA"/>
</dbReference>
<dbReference type="SUPFAM" id="SSF103473">
    <property type="entry name" value="MFS general substrate transporter"/>
    <property type="match status" value="1"/>
</dbReference>
<protein>
    <submittedName>
        <fullName evidence="9">MFS transporter</fullName>
    </submittedName>
</protein>
<evidence type="ECO:0000256" key="4">
    <source>
        <dbReference type="ARBA" id="ARBA00022692"/>
    </source>
</evidence>
<dbReference type="AlphaFoldDB" id="A0A5N8VJC6"/>
<keyword evidence="3" id="KW-1003">Cell membrane</keyword>
<feature type="transmembrane region" description="Helical" evidence="8">
    <location>
        <begin position="347"/>
        <end position="374"/>
    </location>
</feature>
<evidence type="ECO:0000313" key="10">
    <source>
        <dbReference type="Proteomes" id="UP000325849"/>
    </source>
</evidence>
<evidence type="ECO:0000256" key="7">
    <source>
        <dbReference type="SAM" id="MobiDB-lite"/>
    </source>
</evidence>
<feature type="transmembrane region" description="Helical" evidence="8">
    <location>
        <begin position="176"/>
        <end position="197"/>
    </location>
</feature>
<feature type="region of interest" description="Disordered" evidence="7">
    <location>
        <begin position="1"/>
        <end position="38"/>
    </location>
</feature>
<sequence length="450" mass="46008">MTTTSASEPSSEPGSTSDRGGGASPTGPVSGVPPRPVTRAAGLLPADPVLRRATVLTAFNSLGNGLYFPLGVLYFTRIVGLDATAVGLGMTVAGLVGVAAGIPAGRAADRWGARQVGSLLWGGTGCATAAYVLVHSYVGFLVAVVCATGLQMASRGVQGALYADVLPAPTRVEARAYLRMVTNVGMGVGGVFGAIALQLDTRSAYMTVIVVNALSFAAPALMVRRLPLAPHAIDRVPVAADAPAADRWRAVRDVPFLAVTVLNSVLVVQYTLSEVGLPLWIVERTEAPRWTAALLMIVNCALVALLQVRIARRVSRVPSAVRAMGRAGLLLAVACAVYALSAGLSPVWAVLALTVGAVVQVFAEVLSAAGGWTLGYELADARAHGVYQGVFGAGMSAGMMAGPALVTVTAIRHGSAGWAVLGALFAVVGLAVAPAVRWAQRDGGWRGEGA</sequence>
<keyword evidence="2" id="KW-0813">Transport</keyword>